<feature type="transmembrane region" description="Helical" evidence="1">
    <location>
        <begin position="169"/>
        <end position="196"/>
    </location>
</feature>
<evidence type="ECO:0000256" key="1">
    <source>
        <dbReference type="SAM" id="Phobius"/>
    </source>
</evidence>
<protein>
    <recommendedName>
        <fullName evidence="6">Beta-carotene 15,15'-monooxygenase</fullName>
    </recommendedName>
</protein>
<evidence type="ECO:0000313" key="5">
    <source>
        <dbReference type="Proteomes" id="UP001621813"/>
    </source>
</evidence>
<reference evidence="2 5" key="2">
    <citation type="submission" date="2024-02" db="EMBL/GenBank/DDBJ databases">
        <title>Comparative Genomic Analysis of Flavobacterium Species Causing Columnaris Disease of Freshwater Fish in Thailand: Insights into Virulence and Resistance Mechanisms.</title>
        <authorList>
            <person name="Nguyen D."/>
            <person name="Chokmangmeepisarn P."/>
            <person name="Khianchaikhan K."/>
            <person name="Morishita M."/>
            <person name="Bunnoy A."/>
            <person name="Rodkhum C."/>
        </authorList>
    </citation>
    <scope>NUCLEOTIDE SEQUENCE [LARGE SCALE GENOMIC DNA]</scope>
    <source>
        <strain evidence="2 5">KCRT2007</strain>
    </source>
</reference>
<dbReference type="Proteomes" id="UP000197768">
    <property type="component" value="Unassembled WGS sequence"/>
</dbReference>
<feature type="transmembrane region" description="Helical" evidence="1">
    <location>
        <begin position="36"/>
        <end position="58"/>
    </location>
</feature>
<keyword evidence="1" id="KW-0812">Transmembrane</keyword>
<dbReference type="EMBL" id="JAZGZR010000041">
    <property type="protein sequence ID" value="MFK7050796.1"/>
    <property type="molecule type" value="Genomic_DNA"/>
</dbReference>
<dbReference type="AlphaFoldDB" id="A0A246GIE3"/>
<evidence type="ECO:0000313" key="3">
    <source>
        <dbReference type="EMBL" id="OWP84001.1"/>
    </source>
</evidence>
<dbReference type="RefSeq" id="WP_088392635.1">
    <property type="nucleotide sequence ID" value="NZ_JAZGZR010000041.1"/>
</dbReference>
<proteinExistence type="predicted"/>
<keyword evidence="5" id="KW-1185">Reference proteome</keyword>
<dbReference type="Proteomes" id="UP001621813">
    <property type="component" value="Unassembled WGS sequence"/>
</dbReference>
<feature type="transmembrane region" description="Helical" evidence="1">
    <location>
        <begin position="78"/>
        <end position="99"/>
    </location>
</feature>
<comment type="caution">
    <text evidence="3">The sequence shown here is derived from an EMBL/GenBank/DDBJ whole genome shotgun (WGS) entry which is preliminary data.</text>
</comment>
<keyword evidence="1" id="KW-1133">Transmembrane helix</keyword>
<feature type="transmembrane region" description="Helical" evidence="1">
    <location>
        <begin position="128"/>
        <end position="149"/>
    </location>
</feature>
<name>A0A246GIE3_9FLAO</name>
<dbReference type="OrthoDB" id="709028at2"/>
<evidence type="ECO:0000313" key="2">
    <source>
        <dbReference type="EMBL" id="MFK7050796.1"/>
    </source>
</evidence>
<keyword evidence="1" id="KW-0472">Membrane</keyword>
<evidence type="ECO:0000313" key="4">
    <source>
        <dbReference type="Proteomes" id="UP000197768"/>
    </source>
</evidence>
<gene>
    <name evidence="3" type="ORF">BWK59_07645</name>
    <name evidence="2" type="ORF">V3Q77_12965</name>
</gene>
<organism evidence="3 4">
    <name type="scientific">Flavobacterium davisii</name>
    <dbReference type="NCBI Taxonomy" id="2906077"/>
    <lineage>
        <taxon>Bacteria</taxon>
        <taxon>Pseudomonadati</taxon>
        <taxon>Bacteroidota</taxon>
        <taxon>Flavobacteriia</taxon>
        <taxon>Flavobacteriales</taxon>
        <taxon>Flavobacteriaceae</taxon>
        <taxon>Flavobacterium</taxon>
    </lineage>
</organism>
<sequence>MEELDLLKKNWNNTNNFPKMTEENIYAMLHKNSSSAVKWIFIISVIEFLLGIILSFSFSLNKNSKEDLFLEKIHLPEIYLNIVTGISYIVILYFIYNFYISYKKIEVLNSTKQLMKNIFIVRKIVKQYIIFNLSLFAIIHSYLFGYGVYIGISDHFNKNSATTHLNEYIILMISILISLLLTGLMIGIFLLIYNFLYGRLLRKLKKNYHELEKIS</sequence>
<evidence type="ECO:0008006" key="6">
    <source>
        <dbReference type="Google" id="ProtNLM"/>
    </source>
</evidence>
<reference evidence="3 4" key="1">
    <citation type="journal article" date="2017" name="Infect. Genet. Evol.">
        <title>Comparative genome analysis of fish pathogen Flavobacterium columnare reveals extensive sequence diversity within the species.</title>
        <authorList>
            <person name="Kayansamruaj P."/>
            <person name="Dong H.T."/>
            <person name="Hirono I."/>
            <person name="Kondo H."/>
            <person name="Senapin S."/>
            <person name="Rodkhum C."/>
        </authorList>
    </citation>
    <scope>NUCLEOTIDE SEQUENCE [LARGE SCALE GENOMIC DNA]</scope>
    <source>
        <strain evidence="3 4">1215</strain>
    </source>
</reference>
<accession>A0A246GIE3</accession>
<dbReference type="EMBL" id="MTCZ01000062">
    <property type="protein sequence ID" value="OWP84001.1"/>
    <property type="molecule type" value="Genomic_DNA"/>
</dbReference>